<feature type="compositionally biased region" description="Basic and acidic residues" evidence="1">
    <location>
        <begin position="16"/>
        <end position="48"/>
    </location>
</feature>
<protein>
    <submittedName>
        <fullName evidence="2">Uncharacterized protein</fullName>
    </submittedName>
</protein>
<evidence type="ECO:0000313" key="3">
    <source>
        <dbReference type="Proteomes" id="UP001157091"/>
    </source>
</evidence>
<dbReference type="Proteomes" id="UP001157091">
    <property type="component" value="Unassembled WGS sequence"/>
</dbReference>
<organism evidence="2 3">
    <name type="scientific">Luteimicrobium album</name>
    <dbReference type="NCBI Taxonomy" id="1054550"/>
    <lineage>
        <taxon>Bacteria</taxon>
        <taxon>Bacillati</taxon>
        <taxon>Actinomycetota</taxon>
        <taxon>Actinomycetes</taxon>
        <taxon>Micrococcales</taxon>
        <taxon>Luteimicrobium</taxon>
    </lineage>
</organism>
<feature type="compositionally biased region" description="Low complexity" evidence="1">
    <location>
        <begin position="81"/>
        <end position="94"/>
    </location>
</feature>
<evidence type="ECO:0000313" key="2">
    <source>
        <dbReference type="EMBL" id="GMA23960.1"/>
    </source>
</evidence>
<reference evidence="3" key="1">
    <citation type="journal article" date="2019" name="Int. J. Syst. Evol. Microbiol.">
        <title>The Global Catalogue of Microorganisms (GCM) 10K type strain sequencing project: providing services to taxonomists for standard genome sequencing and annotation.</title>
        <authorList>
            <consortium name="The Broad Institute Genomics Platform"/>
            <consortium name="The Broad Institute Genome Sequencing Center for Infectious Disease"/>
            <person name="Wu L."/>
            <person name="Ma J."/>
        </authorList>
    </citation>
    <scope>NUCLEOTIDE SEQUENCE [LARGE SCALE GENOMIC DNA]</scope>
    <source>
        <strain evidence="3">NBRC 106348</strain>
    </source>
</reference>
<feature type="compositionally biased region" description="Polar residues" evidence="1">
    <location>
        <begin position="66"/>
        <end position="80"/>
    </location>
</feature>
<proteinExistence type="predicted"/>
<comment type="caution">
    <text evidence="2">The sequence shown here is derived from an EMBL/GenBank/DDBJ whole genome shotgun (WGS) entry which is preliminary data.</text>
</comment>
<gene>
    <name evidence="2" type="ORF">GCM10025864_17190</name>
</gene>
<sequence>MQQDVVLVRVADGVDLEERGPGPQRHVDVPDVQRLRTTDTARAQHPDVEGAQGRGGLGVGLLTDLPSRTKSALGSRTSIGSRVPTSSRSRTTPSAYVLPEPLCPHQNVCRLNREARSVALLPPAVSARVPMVMSPVMLAT</sequence>
<dbReference type="EMBL" id="BSUK01000001">
    <property type="protein sequence ID" value="GMA23960.1"/>
    <property type="molecule type" value="Genomic_DNA"/>
</dbReference>
<evidence type="ECO:0000256" key="1">
    <source>
        <dbReference type="SAM" id="MobiDB-lite"/>
    </source>
</evidence>
<name>A0ABQ6HZV9_9MICO</name>
<accession>A0ABQ6HZV9</accession>
<feature type="region of interest" description="Disordered" evidence="1">
    <location>
        <begin position="16"/>
        <end position="98"/>
    </location>
</feature>
<keyword evidence="3" id="KW-1185">Reference proteome</keyword>